<sequence>MCSSDNEFALWEPFPGIRPADNLMNQLTSLVNALSTPTPPRPQAFTRVTNPFLETYGAERIGDFAEPWMRREFITIFKEATQPPEPAFDDDETGPRFFNVNPSCTHSDTCLCFLSVQPNAGIPDFPPSLIHKGGVRKNNIERMQRLLVQFLILFSHAGRQALNSDEIDLLKQLIGYSDPNERMYLQSSAFTDVEDDRRSRYIDIDSNLQDMTAGRHHSMSPQNSTDGKKPSFVFALCAVMGRRILVLSVAFKGLGYLFAQRSAVQYWDLQSMLTELTLDKLATVDDNSKYLLSDARAAAEQKKYPLRVINTHMLEIETDAAVFKDNYAILSHTWSQNGEVLYKEIVELLDRAKNDRSHSTEHYTLPQKKLLGVIEKARRLGYPYIWIDNCLINKEDIPELNESLPNMGDWYANASVCLIYLEDFTGASLQDDNAVKTRWATRGWTLQETVMSRRAVFFNKEWEPIGDTEQRQNRYYLAKISHVPQNMLCCGGPPNVAASLVLQLAATRKTFKPEDRAYSLLSMLRVRISVDYGEGSTSAMSRLFSAILHTTGDVTIFNWSGKLLQSIGHGRSLYPIDYTAFQNVHPAQKPAFAQSPIRVDYVGIHARFDVLEFDGVTINDDNAAALEMVKRLQTLLKAGNRLGAEKEMVAVTAYGKVREGVEMELDVLCPLNEVRLMLEKWKEWVLVRFAGLQTADWWLCGMDKALLGLEVRGIRLATDELEQNEVPRDARMYRQMDMWIG</sequence>
<feature type="domain" description="Heterokaryon incompatibility" evidence="1">
    <location>
        <begin position="327"/>
        <end position="425"/>
    </location>
</feature>
<accession>A0A4S2MM58</accession>
<dbReference type="PANTHER" id="PTHR10622:SF10">
    <property type="entry name" value="HET DOMAIN-CONTAINING PROTEIN"/>
    <property type="match status" value="1"/>
</dbReference>
<dbReference type="Pfam" id="PF06985">
    <property type="entry name" value="HET"/>
    <property type="match status" value="1"/>
</dbReference>
<keyword evidence="3" id="KW-1185">Reference proteome</keyword>
<dbReference type="OrthoDB" id="20872at2759"/>
<gene>
    <name evidence="2" type="ORF">EX30DRAFT_163393</name>
</gene>
<dbReference type="InterPro" id="IPR010730">
    <property type="entry name" value="HET"/>
</dbReference>
<dbReference type="AlphaFoldDB" id="A0A4S2MM58"/>
<dbReference type="EMBL" id="ML220144">
    <property type="protein sequence ID" value="TGZ78171.1"/>
    <property type="molecule type" value="Genomic_DNA"/>
</dbReference>
<name>A0A4S2MM58_9PEZI</name>
<evidence type="ECO:0000313" key="3">
    <source>
        <dbReference type="Proteomes" id="UP000298138"/>
    </source>
</evidence>
<protein>
    <recommendedName>
        <fullName evidence="1">Heterokaryon incompatibility domain-containing protein</fullName>
    </recommendedName>
</protein>
<organism evidence="2 3">
    <name type="scientific">Ascodesmis nigricans</name>
    <dbReference type="NCBI Taxonomy" id="341454"/>
    <lineage>
        <taxon>Eukaryota</taxon>
        <taxon>Fungi</taxon>
        <taxon>Dikarya</taxon>
        <taxon>Ascomycota</taxon>
        <taxon>Pezizomycotina</taxon>
        <taxon>Pezizomycetes</taxon>
        <taxon>Pezizales</taxon>
        <taxon>Ascodesmidaceae</taxon>
        <taxon>Ascodesmis</taxon>
    </lineage>
</organism>
<evidence type="ECO:0000313" key="2">
    <source>
        <dbReference type="EMBL" id="TGZ78171.1"/>
    </source>
</evidence>
<dbReference type="STRING" id="341454.A0A4S2MM58"/>
<dbReference type="InParanoid" id="A0A4S2MM58"/>
<reference evidence="2 3" key="1">
    <citation type="submission" date="2019-04" db="EMBL/GenBank/DDBJ databases">
        <title>Comparative genomics and transcriptomics to analyze fruiting body development in filamentous ascomycetes.</title>
        <authorList>
            <consortium name="DOE Joint Genome Institute"/>
            <person name="Lutkenhaus R."/>
            <person name="Traeger S."/>
            <person name="Breuer J."/>
            <person name="Kuo A."/>
            <person name="Lipzen A."/>
            <person name="Pangilinan J."/>
            <person name="Dilworth D."/>
            <person name="Sandor L."/>
            <person name="Poggeler S."/>
            <person name="Barry K."/>
            <person name="Grigoriev I.V."/>
            <person name="Nowrousian M."/>
        </authorList>
    </citation>
    <scope>NUCLEOTIDE SEQUENCE [LARGE SCALE GENOMIC DNA]</scope>
    <source>
        <strain evidence="2 3">CBS 389.68</strain>
    </source>
</reference>
<proteinExistence type="predicted"/>
<dbReference type="Proteomes" id="UP000298138">
    <property type="component" value="Unassembled WGS sequence"/>
</dbReference>
<evidence type="ECO:0000259" key="1">
    <source>
        <dbReference type="Pfam" id="PF06985"/>
    </source>
</evidence>
<dbReference type="PANTHER" id="PTHR10622">
    <property type="entry name" value="HET DOMAIN-CONTAINING PROTEIN"/>
    <property type="match status" value="1"/>
</dbReference>